<dbReference type="InterPro" id="IPR050697">
    <property type="entry name" value="Adenylyl/Guanylyl_Cyclase_3/4"/>
</dbReference>
<feature type="transmembrane region" description="Helical" evidence="1">
    <location>
        <begin position="34"/>
        <end position="60"/>
    </location>
</feature>
<keyword evidence="1" id="KW-1133">Transmembrane helix</keyword>
<name>A0AAE3VLI1_9HYPH</name>
<dbReference type="InterPro" id="IPR003660">
    <property type="entry name" value="HAMP_dom"/>
</dbReference>
<dbReference type="GO" id="GO:0035556">
    <property type="term" value="P:intracellular signal transduction"/>
    <property type="evidence" value="ECO:0007669"/>
    <property type="project" value="InterPro"/>
</dbReference>
<dbReference type="EC" id="4.6.1.1" evidence="4"/>
<dbReference type="GO" id="GO:0009190">
    <property type="term" value="P:cyclic nucleotide biosynthetic process"/>
    <property type="evidence" value="ECO:0007669"/>
    <property type="project" value="InterPro"/>
</dbReference>
<dbReference type="PROSITE" id="PS50125">
    <property type="entry name" value="GUANYLATE_CYCLASE_2"/>
    <property type="match status" value="1"/>
</dbReference>
<dbReference type="RefSeq" id="WP_306884508.1">
    <property type="nucleotide sequence ID" value="NZ_JAUSUL010000001.1"/>
</dbReference>
<evidence type="ECO:0000256" key="1">
    <source>
        <dbReference type="SAM" id="Phobius"/>
    </source>
</evidence>
<organism evidence="4 5">
    <name type="scientific">Amorphus orientalis</name>
    <dbReference type="NCBI Taxonomy" id="649198"/>
    <lineage>
        <taxon>Bacteria</taxon>
        <taxon>Pseudomonadati</taxon>
        <taxon>Pseudomonadota</taxon>
        <taxon>Alphaproteobacteria</taxon>
        <taxon>Hyphomicrobiales</taxon>
        <taxon>Amorphaceae</taxon>
        <taxon>Amorphus</taxon>
    </lineage>
</organism>
<keyword evidence="4" id="KW-0456">Lyase</keyword>
<dbReference type="CDD" id="cd07302">
    <property type="entry name" value="CHD"/>
    <property type="match status" value="1"/>
</dbReference>
<dbReference type="PANTHER" id="PTHR43081">
    <property type="entry name" value="ADENYLATE CYCLASE, TERMINAL-DIFFERENTIATION SPECIFIC-RELATED"/>
    <property type="match status" value="1"/>
</dbReference>
<dbReference type="SUPFAM" id="SSF55073">
    <property type="entry name" value="Nucleotide cyclase"/>
    <property type="match status" value="1"/>
</dbReference>
<dbReference type="PANTHER" id="PTHR43081:SF1">
    <property type="entry name" value="ADENYLATE CYCLASE, TERMINAL-DIFFERENTIATION SPECIFIC"/>
    <property type="match status" value="1"/>
</dbReference>
<evidence type="ECO:0000259" key="2">
    <source>
        <dbReference type="PROSITE" id="PS50125"/>
    </source>
</evidence>
<gene>
    <name evidence="4" type="ORF">J2S73_001161</name>
</gene>
<accession>A0AAE3VLI1</accession>
<dbReference type="PROSITE" id="PS50885">
    <property type="entry name" value="HAMP"/>
    <property type="match status" value="1"/>
</dbReference>
<dbReference type="GO" id="GO:0016020">
    <property type="term" value="C:membrane"/>
    <property type="evidence" value="ECO:0007669"/>
    <property type="project" value="InterPro"/>
</dbReference>
<sequence length="643" mass="69431">MLVRDPASPALQSEASARRAGRDPYRRRWPRMSLALFLAGTSGLLVACALMSVLVLTVAANFQNTFTLLNDKAVLVMETLTERITGRVENVEPAVSELTRFYADGVIEVTPTDTREALLKGMLSGAPAIQAIVFYDTDFAASGIFRDEDGSFKTTSRENSVSREVEDALDTVKLGDPPRWGPPLNVGGQTYMNVAAPLSRKGRLDGYVVAAVSISGFSKIVEEVGRRNDGAVALLYGDNTLFAQTTLAGVPVALNPTREQPTIPLADSRDPVLKQFAGRRELSGFSRAQLAGVSVSNIVAGDESYVVMSQAITGYGPEPWIAVLYRPAYEVMDEVHRLRGSFMIGLVLLIASVIVAIFTARGIARAIGRIAPEAERIARLELDAVRQLPGSRIHEVDTEARAFNAMVDGLRTFSIYVPKQLVRRLIQRGFADATRSRAREATVMFTDIVGFTALSERMSAEEAASRLNAHFDGLVSCVEEEFGIVDKFMGDGMMAFWAANDVPDHADRAVRAALAIAKKVEACTAKARAEGDVELRIRIGLHTGSVIVGNLGGADRVNYTIVGDTVNVAARLESFGRNVDPDADATILASAETVAHLSFETRRESVGAVRLTGREAEVDVWRLFGVDCEPASPHSEAIAQQGA</sequence>
<evidence type="ECO:0000313" key="4">
    <source>
        <dbReference type="EMBL" id="MDQ0314724.1"/>
    </source>
</evidence>
<dbReference type="EMBL" id="JAUSUL010000001">
    <property type="protein sequence ID" value="MDQ0314724.1"/>
    <property type="molecule type" value="Genomic_DNA"/>
</dbReference>
<dbReference type="InterPro" id="IPR001054">
    <property type="entry name" value="A/G_cyclase"/>
</dbReference>
<dbReference type="SMART" id="SM00044">
    <property type="entry name" value="CYCc"/>
    <property type="match status" value="1"/>
</dbReference>
<proteinExistence type="predicted"/>
<keyword evidence="1" id="KW-0472">Membrane</keyword>
<feature type="domain" description="Guanylate cyclase" evidence="2">
    <location>
        <begin position="442"/>
        <end position="573"/>
    </location>
</feature>
<keyword evidence="5" id="KW-1185">Reference proteome</keyword>
<reference evidence="4" key="1">
    <citation type="submission" date="2023-07" db="EMBL/GenBank/DDBJ databases">
        <title>Genomic Encyclopedia of Type Strains, Phase IV (KMG-IV): sequencing the most valuable type-strain genomes for metagenomic binning, comparative biology and taxonomic classification.</title>
        <authorList>
            <person name="Goeker M."/>
        </authorList>
    </citation>
    <scope>NUCLEOTIDE SEQUENCE</scope>
    <source>
        <strain evidence="4">DSM 21202</strain>
    </source>
</reference>
<comment type="caution">
    <text evidence="4">The sequence shown here is derived from an EMBL/GenBank/DDBJ whole genome shotgun (WGS) entry which is preliminary data.</text>
</comment>
<dbReference type="GO" id="GO:0004016">
    <property type="term" value="F:adenylate cyclase activity"/>
    <property type="evidence" value="ECO:0007669"/>
    <property type="project" value="UniProtKB-EC"/>
</dbReference>
<protein>
    <submittedName>
        <fullName evidence="4">Adenylate cyclase</fullName>
        <ecNumber evidence="4">4.6.1.1</ecNumber>
    </submittedName>
</protein>
<dbReference type="InterPro" id="IPR029787">
    <property type="entry name" value="Nucleotide_cyclase"/>
</dbReference>
<dbReference type="Proteomes" id="UP001229244">
    <property type="component" value="Unassembled WGS sequence"/>
</dbReference>
<feature type="domain" description="HAMP" evidence="3">
    <location>
        <begin position="361"/>
        <end position="415"/>
    </location>
</feature>
<dbReference type="Gene3D" id="3.30.70.1230">
    <property type="entry name" value="Nucleotide cyclase"/>
    <property type="match status" value="1"/>
</dbReference>
<dbReference type="AlphaFoldDB" id="A0AAE3VLI1"/>
<dbReference type="Pfam" id="PF00211">
    <property type="entry name" value="Guanylate_cyc"/>
    <property type="match status" value="1"/>
</dbReference>
<keyword evidence="1" id="KW-0812">Transmembrane</keyword>
<evidence type="ECO:0000313" key="5">
    <source>
        <dbReference type="Proteomes" id="UP001229244"/>
    </source>
</evidence>
<feature type="transmembrane region" description="Helical" evidence="1">
    <location>
        <begin position="342"/>
        <end position="360"/>
    </location>
</feature>
<evidence type="ECO:0000259" key="3">
    <source>
        <dbReference type="PROSITE" id="PS50885"/>
    </source>
</evidence>
<dbReference type="Gene3D" id="6.10.340.10">
    <property type="match status" value="1"/>
</dbReference>